<feature type="signal peptide" evidence="3">
    <location>
        <begin position="1"/>
        <end position="22"/>
    </location>
</feature>
<evidence type="ECO:0008006" key="6">
    <source>
        <dbReference type="Google" id="ProtNLM"/>
    </source>
</evidence>
<evidence type="ECO:0000256" key="3">
    <source>
        <dbReference type="SAM" id="SignalP"/>
    </source>
</evidence>
<dbReference type="Proteomes" id="UP001168821">
    <property type="component" value="Unassembled WGS sequence"/>
</dbReference>
<proteinExistence type="predicted"/>
<dbReference type="InterPro" id="IPR032675">
    <property type="entry name" value="LRR_dom_sf"/>
</dbReference>
<reference evidence="4" key="1">
    <citation type="journal article" date="2023" name="G3 (Bethesda)">
        <title>Whole genome assemblies of Zophobas morio and Tenebrio molitor.</title>
        <authorList>
            <person name="Kaur S."/>
            <person name="Stinson S.A."/>
            <person name="diCenzo G.C."/>
        </authorList>
    </citation>
    <scope>NUCLEOTIDE SEQUENCE</scope>
    <source>
        <strain evidence="4">QUZm001</strain>
    </source>
</reference>
<evidence type="ECO:0000256" key="1">
    <source>
        <dbReference type="ARBA" id="ARBA00022614"/>
    </source>
</evidence>
<dbReference type="EMBL" id="JALNTZ010000003">
    <property type="protein sequence ID" value="KAJ3659753.1"/>
    <property type="molecule type" value="Genomic_DNA"/>
</dbReference>
<evidence type="ECO:0000256" key="2">
    <source>
        <dbReference type="ARBA" id="ARBA00022737"/>
    </source>
</evidence>
<dbReference type="AlphaFoldDB" id="A0AA38ML60"/>
<protein>
    <recommendedName>
        <fullName evidence="6">Leucine-rich repeat-containing protein 15</fullName>
    </recommendedName>
</protein>
<keyword evidence="5" id="KW-1185">Reference proteome</keyword>
<evidence type="ECO:0000313" key="4">
    <source>
        <dbReference type="EMBL" id="KAJ3659753.1"/>
    </source>
</evidence>
<keyword evidence="2" id="KW-0677">Repeat</keyword>
<keyword evidence="1" id="KW-0433">Leucine-rich repeat</keyword>
<organism evidence="4 5">
    <name type="scientific">Zophobas morio</name>
    <dbReference type="NCBI Taxonomy" id="2755281"/>
    <lineage>
        <taxon>Eukaryota</taxon>
        <taxon>Metazoa</taxon>
        <taxon>Ecdysozoa</taxon>
        <taxon>Arthropoda</taxon>
        <taxon>Hexapoda</taxon>
        <taxon>Insecta</taxon>
        <taxon>Pterygota</taxon>
        <taxon>Neoptera</taxon>
        <taxon>Endopterygota</taxon>
        <taxon>Coleoptera</taxon>
        <taxon>Polyphaga</taxon>
        <taxon>Cucujiformia</taxon>
        <taxon>Tenebrionidae</taxon>
        <taxon>Zophobas</taxon>
    </lineage>
</organism>
<evidence type="ECO:0000313" key="5">
    <source>
        <dbReference type="Proteomes" id="UP001168821"/>
    </source>
</evidence>
<dbReference type="Pfam" id="PF13855">
    <property type="entry name" value="LRR_8"/>
    <property type="match status" value="2"/>
</dbReference>
<dbReference type="SMART" id="SM00369">
    <property type="entry name" value="LRR_TYP"/>
    <property type="match status" value="5"/>
</dbReference>
<accession>A0AA38ML60</accession>
<dbReference type="Gene3D" id="3.80.10.10">
    <property type="entry name" value="Ribonuclease Inhibitor"/>
    <property type="match status" value="2"/>
</dbReference>
<dbReference type="SUPFAM" id="SSF52058">
    <property type="entry name" value="L domain-like"/>
    <property type="match status" value="1"/>
</dbReference>
<comment type="caution">
    <text evidence="4">The sequence shown here is derived from an EMBL/GenBank/DDBJ whole genome shotgun (WGS) entry which is preliminary data.</text>
</comment>
<dbReference type="InterPro" id="IPR001611">
    <property type="entry name" value="Leu-rich_rpt"/>
</dbReference>
<dbReference type="PANTHER" id="PTHR24366:SF170">
    <property type="entry name" value="RE50361P"/>
    <property type="match status" value="1"/>
</dbReference>
<feature type="chain" id="PRO_5041410354" description="Leucine-rich repeat-containing protein 15" evidence="3">
    <location>
        <begin position="23"/>
        <end position="412"/>
    </location>
</feature>
<dbReference type="PROSITE" id="PS51450">
    <property type="entry name" value="LRR"/>
    <property type="match status" value="2"/>
</dbReference>
<gene>
    <name evidence="4" type="ORF">Zmor_011426</name>
</gene>
<name>A0AA38ML60_9CUCU</name>
<sequence>MFATNLRLRDFLVLTFLATVKCECRKSYTTICDNFDDFKRYKDIDTMKTLIIGSEHKEVNQVPVNLMIDLAYDKYHRLSALTIVRAISELKLARSVRCTYRDTPLKYFTLYGNNLKVIEQNNFPVLPLKVLSLVNNKLEAVRALSFDSHPIEDIDLSDNFLEVIERRALPLTNVTKIITVKNNRLSHIEDHSFPLALESLNLDGNRLRYMQPEVLSNLLALKELALSHNNFREMPPIKHLTELIVFDISFNFITNVEDGIFKNMNKLKLIDLSNNNIAQPDILKSLNTVRSQPMLTISLALNRLKDLDFGNVSFQRQTYILYGNPWDCNKWNHIKRNLLGHESKCDYEGPRSEDRPYCVSYSQESGDFLSSSREQEIKKFQELIATGERNFWCLWETRRNKWIFPINFGCAG</sequence>
<keyword evidence="3" id="KW-0732">Signal</keyword>
<dbReference type="InterPro" id="IPR003591">
    <property type="entry name" value="Leu-rich_rpt_typical-subtyp"/>
</dbReference>
<dbReference type="PANTHER" id="PTHR24366">
    <property type="entry name" value="IG(IMMUNOGLOBULIN) AND LRR(LEUCINE RICH REPEAT) DOMAINS"/>
    <property type="match status" value="1"/>
</dbReference>